<protein>
    <submittedName>
        <fullName evidence="3">GNAT family protein</fullName>
        <ecNumber evidence="3">2.-.-.-</ecNumber>
    </submittedName>
    <submittedName>
        <fullName evidence="2">N-acetyltransferase</fullName>
    </submittedName>
</protein>
<sequence length="182" mass="21218">MIVATTSRLFIRSFKEKDALPLLEYLSSPRVPCFQDEKLNSIAQAKEDVIKRASDASQFAVCLKESDRLIGHLFADNDEEPDHNTWSVGWHFNQRYEGQGFATEAVSALFHYLFTAKEARRLYAYVEDYNQASQKLCERLQMRQEGCFKEFVSFVTASGERRYDNTCIYALLKKEWNLQYKP</sequence>
<dbReference type="InterPro" id="IPR051531">
    <property type="entry name" value="N-acetyltransferase"/>
</dbReference>
<dbReference type="RefSeq" id="WP_004862362.1">
    <property type="nucleotide sequence ID" value="NZ_ABDFAB020000002.1"/>
</dbReference>
<dbReference type="PANTHER" id="PTHR43792">
    <property type="entry name" value="GNAT FAMILY, PUTATIVE (AFU_ORTHOLOGUE AFUA_3G00765)-RELATED-RELATED"/>
    <property type="match status" value="1"/>
</dbReference>
<dbReference type="GO" id="GO:0016747">
    <property type="term" value="F:acyltransferase activity, transferring groups other than amino-acyl groups"/>
    <property type="evidence" value="ECO:0007669"/>
    <property type="project" value="InterPro"/>
</dbReference>
<keyword evidence="2" id="KW-0808">Transferase</keyword>
<dbReference type="Pfam" id="PF13302">
    <property type="entry name" value="Acetyltransf_3"/>
    <property type="match status" value="1"/>
</dbReference>
<evidence type="ECO:0000313" key="3">
    <source>
        <dbReference type="EMBL" id="WWC14131.1"/>
    </source>
</evidence>
<evidence type="ECO:0000313" key="4">
    <source>
        <dbReference type="Proteomes" id="UP000229713"/>
    </source>
</evidence>
<gene>
    <name evidence="2" type="ORF">CFY86_14060</name>
    <name evidence="3" type="ORF">LM286_12865</name>
</gene>
<accession>A0A1Y6GLI6</accession>
<name>A0A1Y6GLI6_RAOOR</name>
<dbReference type="PROSITE" id="PS51186">
    <property type="entry name" value="GNAT"/>
    <property type="match status" value="1"/>
</dbReference>
<dbReference type="Gene3D" id="3.40.630.30">
    <property type="match status" value="1"/>
</dbReference>
<dbReference type="AlphaFoldDB" id="A0A1Y6GLI6"/>
<organism evidence="2 4">
    <name type="scientific">Raoultella ornithinolytica</name>
    <name type="common">Klebsiella ornithinolytica</name>
    <dbReference type="NCBI Taxonomy" id="54291"/>
    <lineage>
        <taxon>Bacteria</taxon>
        <taxon>Pseudomonadati</taxon>
        <taxon>Pseudomonadota</taxon>
        <taxon>Gammaproteobacteria</taxon>
        <taxon>Enterobacterales</taxon>
        <taxon>Enterobacteriaceae</taxon>
        <taxon>Klebsiella/Raoultella group</taxon>
        <taxon>Raoultella</taxon>
    </lineage>
</organism>
<dbReference type="eggNOG" id="COG1670">
    <property type="taxonomic scope" value="Bacteria"/>
</dbReference>
<dbReference type="InterPro" id="IPR000182">
    <property type="entry name" value="GNAT_dom"/>
</dbReference>
<dbReference type="PANTHER" id="PTHR43792:SF1">
    <property type="entry name" value="N-ACETYLTRANSFERASE DOMAIN-CONTAINING PROTEIN"/>
    <property type="match status" value="1"/>
</dbReference>
<dbReference type="EMBL" id="CP145163">
    <property type="protein sequence ID" value="WWC14131.1"/>
    <property type="molecule type" value="Genomic_DNA"/>
</dbReference>
<reference evidence="3 5" key="2">
    <citation type="submission" date="2024-02" db="EMBL/GenBank/DDBJ databases">
        <title>Tn5403 promotes plasmid rearrangements and degradation of the Klebsiella pneumoniae carbapenemase (KPC) transposon Tn4401.</title>
        <authorList>
            <person name="Sheppard A.E."/>
            <person name="Barry K.E."/>
            <person name="Parikh H.I."/>
            <person name="Vegesana K."/>
            <person name="Sebra R."/>
            <person name="George S."/>
            <person name="Sanderson N.D."/>
            <person name="Stoesser N."/>
            <person name="Eyre D.W."/>
            <person name="Crook D.W."/>
            <person name="Walker A.S."/>
            <person name="Mathers A.J."/>
        </authorList>
    </citation>
    <scope>NUCLEOTIDE SEQUENCE [LARGE SCALE GENOMIC DNA]</scope>
    <source>
        <strain evidence="3 5">CAV1921</strain>
    </source>
</reference>
<dbReference type="InterPro" id="IPR016181">
    <property type="entry name" value="Acyl_CoA_acyltransferase"/>
</dbReference>
<proteinExistence type="predicted"/>
<dbReference type="SUPFAM" id="SSF55729">
    <property type="entry name" value="Acyl-CoA N-acyltransferases (Nat)"/>
    <property type="match status" value="1"/>
</dbReference>
<dbReference type="EC" id="2.-.-.-" evidence="3"/>
<keyword evidence="5" id="KW-1185">Reference proteome</keyword>
<reference evidence="2 4" key="1">
    <citation type="submission" date="2017-07" db="EMBL/GenBank/DDBJ databases">
        <title>Raoultella ornithinolytica strain HH3 draft genome.</title>
        <authorList>
            <person name="Duceppe M.-O."/>
            <person name="Huang H."/>
            <person name="Phipps-Todd B."/>
        </authorList>
    </citation>
    <scope>NUCLEOTIDE SEQUENCE [LARGE SCALE GENOMIC DNA]</scope>
    <source>
        <strain evidence="2 4">HH3</strain>
    </source>
</reference>
<dbReference type="Proteomes" id="UP000229713">
    <property type="component" value="Unassembled WGS sequence"/>
</dbReference>
<dbReference type="EMBL" id="NKYI01000021">
    <property type="protein sequence ID" value="PIK83671.1"/>
    <property type="molecule type" value="Genomic_DNA"/>
</dbReference>
<evidence type="ECO:0000313" key="2">
    <source>
        <dbReference type="EMBL" id="PIK83671.1"/>
    </source>
</evidence>
<feature type="domain" description="N-acetyltransferase" evidence="1">
    <location>
        <begin position="9"/>
        <end position="175"/>
    </location>
</feature>
<dbReference type="PaxDb" id="1286170-RORB6_05725"/>
<dbReference type="GeneID" id="93754001"/>
<evidence type="ECO:0000313" key="5">
    <source>
        <dbReference type="Proteomes" id="UP001350972"/>
    </source>
</evidence>
<evidence type="ECO:0000259" key="1">
    <source>
        <dbReference type="PROSITE" id="PS51186"/>
    </source>
</evidence>
<dbReference type="Proteomes" id="UP001350972">
    <property type="component" value="Chromosome"/>
</dbReference>